<keyword evidence="2" id="KW-1185">Reference proteome</keyword>
<dbReference type="EMBL" id="CATNWA010004236">
    <property type="protein sequence ID" value="CAI9547339.1"/>
    <property type="molecule type" value="Genomic_DNA"/>
</dbReference>
<protein>
    <submittedName>
        <fullName evidence="1">Uncharacterized protein</fullName>
    </submittedName>
</protein>
<evidence type="ECO:0000313" key="1">
    <source>
        <dbReference type="EMBL" id="CAI9547339.1"/>
    </source>
</evidence>
<organism evidence="1 2">
    <name type="scientific">Staurois parvus</name>
    <dbReference type="NCBI Taxonomy" id="386267"/>
    <lineage>
        <taxon>Eukaryota</taxon>
        <taxon>Metazoa</taxon>
        <taxon>Chordata</taxon>
        <taxon>Craniata</taxon>
        <taxon>Vertebrata</taxon>
        <taxon>Euteleostomi</taxon>
        <taxon>Amphibia</taxon>
        <taxon>Batrachia</taxon>
        <taxon>Anura</taxon>
        <taxon>Neobatrachia</taxon>
        <taxon>Ranoidea</taxon>
        <taxon>Ranidae</taxon>
        <taxon>Staurois</taxon>
    </lineage>
</organism>
<gene>
    <name evidence="1" type="ORF">SPARVUS_LOCUS2968735</name>
</gene>
<dbReference type="Proteomes" id="UP001162483">
    <property type="component" value="Unassembled WGS sequence"/>
</dbReference>
<evidence type="ECO:0000313" key="2">
    <source>
        <dbReference type="Proteomes" id="UP001162483"/>
    </source>
</evidence>
<reference evidence="1" key="1">
    <citation type="submission" date="2023-05" db="EMBL/GenBank/DDBJ databases">
        <authorList>
            <person name="Stuckert A."/>
        </authorList>
    </citation>
    <scope>NUCLEOTIDE SEQUENCE</scope>
</reference>
<accession>A0ABN9BIC7</accession>
<comment type="caution">
    <text evidence="1">The sequence shown here is derived from an EMBL/GenBank/DDBJ whole genome shotgun (WGS) entry which is preliminary data.</text>
</comment>
<sequence length="42" mass="4570">MDQICVLGSIIDRSPIHYAQSTDPIHSAGIVRGGVTKGYRTR</sequence>
<name>A0ABN9BIC7_9NEOB</name>
<proteinExistence type="predicted"/>